<dbReference type="GO" id="GO:0071555">
    <property type="term" value="P:cell wall organization"/>
    <property type="evidence" value="ECO:0007669"/>
    <property type="project" value="UniProtKB-UniRule"/>
</dbReference>
<dbReference type="eggNOG" id="COG3034">
    <property type="taxonomic scope" value="Bacteria"/>
</dbReference>
<dbReference type="Proteomes" id="UP000030185">
    <property type="component" value="Unassembled WGS sequence"/>
</dbReference>
<dbReference type="PANTHER" id="PTHR36699">
    <property type="entry name" value="LD-TRANSPEPTIDASE"/>
    <property type="match status" value="1"/>
</dbReference>
<evidence type="ECO:0000256" key="8">
    <source>
        <dbReference type="PROSITE-ProRule" id="PRU01373"/>
    </source>
</evidence>
<proteinExistence type="inferred from homology"/>
<dbReference type="GO" id="GO:0008270">
    <property type="term" value="F:zinc ion binding"/>
    <property type="evidence" value="ECO:0007669"/>
    <property type="project" value="InterPro"/>
</dbReference>
<evidence type="ECO:0000256" key="6">
    <source>
        <dbReference type="ARBA" id="ARBA00022984"/>
    </source>
</evidence>
<evidence type="ECO:0000259" key="10">
    <source>
        <dbReference type="PROSITE" id="PS52029"/>
    </source>
</evidence>
<feature type="active site" description="Proton donor/acceptor" evidence="8">
    <location>
        <position position="155"/>
    </location>
</feature>
<keyword evidence="4" id="KW-0479">Metal-binding</keyword>
<evidence type="ECO:0000259" key="9">
    <source>
        <dbReference type="PROSITE" id="PS51046"/>
    </source>
</evidence>
<keyword evidence="12" id="KW-1185">Reference proteome</keyword>
<dbReference type="STRING" id="153721.MYP_1587"/>
<evidence type="ECO:0000313" key="11">
    <source>
        <dbReference type="EMBL" id="GAL84359.1"/>
    </source>
</evidence>
<dbReference type="UniPathway" id="UPA00219"/>
<dbReference type="SUPFAM" id="SSF141523">
    <property type="entry name" value="L,D-transpeptidase catalytic domain-like"/>
    <property type="match status" value="1"/>
</dbReference>
<reference evidence="11 12" key="1">
    <citation type="submission" date="2014-09" db="EMBL/GenBank/DDBJ databases">
        <title>Sporocytophaga myxococcoides PG-01 genome sequencing.</title>
        <authorList>
            <person name="Liu L."/>
            <person name="Gao P.J."/>
            <person name="Chen G.J."/>
            <person name="Wang L.S."/>
        </authorList>
    </citation>
    <scope>NUCLEOTIDE SEQUENCE [LARGE SCALE GENOMIC DNA]</scope>
    <source>
        <strain evidence="11 12">PG-01</strain>
    </source>
</reference>
<dbReference type="PROSITE" id="PS52029">
    <property type="entry name" value="LD_TPASE"/>
    <property type="match status" value="1"/>
</dbReference>
<keyword evidence="7 8" id="KW-0961">Cell wall biogenesis/degradation</keyword>
<feature type="domain" description="GON" evidence="9">
    <location>
        <begin position="131"/>
        <end position="250"/>
    </location>
</feature>
<evidence type="ECO:0000256" key="7">
    <source>
        <dbReference type="ARBA" id="ARBA00023316"/>
    </source>
</evidence>
<dbReference type="PROSITE" id="PS51046">
    <property type="entry name" value="GON"/>
    <property type="match status" value="1"/>
</dbReference>
<dbReference type="EMBL" id="BBLT01000002">
    <property type="protein sequence ID" value="GAL84359.1"/>
    <property type="molecule type" value="Genomic_DNA"/>
</dbReference>
<dbReference type="AlphaFoldDB" id="A0A098LD69"/>
<evidence type="ECO:0000256" key="2">
    <source>
        <dbReference type="ARBA" id="ARBA00005992"/>
    </source>
</evidence>
<feature type="active site" description="Nucleophile" evidence="8">
    <location>
        <position position="163"/>
    </location>
</feature>
<dbReference type="GO" id="GO:0009252">
    <property type="term" value="P:peptidoglycan biosynthetic process"/>
    <property type="evidence" value="ECO:0007669"/>
    <property type="project" value="UniProtKB-UniPathway"/>
</dbReference>
<organism evidence="11 12">
    <name type="scientific">Sporocytophaga myxococcoides</name>
    <dbReference type="NCBI Taxonomy" id="153721"/>
    <lineage>
        <taxon>Bacteria</taxon>
        <taxon>Pseudomonadati</taxon>
        <taxon>Bacteroidota</taxon>
        <taxon>Cytophagia</taxon>
        <taxon>Cytophagales</taxon>
        <taxon>Cytophagaceae</taxon>
        <taxon>Sporocytophaga</taxon>
    </lineage>
</organism>
<comment type="caution">
    <text evidence="11">The sequence shown here is derived from an EMBL/GenBank/DDBJ whole genome shotgun (WGS) entry which is preliminary data.</text>
</comment>
<evidence type="ECO:0000256" key="4">
    <source>
        <dbReference type="ARBA" id="ARBA00022723"/>
    </source>
</evidence>
<comment type="pathway">
    <text evidence="1 8">Cell wall biogenesis; peptidoglycan biosynthesis.</text>
</comment>
<dbReference type="GO" id="GO:0016740">
    <property type="term" value="F:transferase activity"/>
    <property type="evidence" value="ECO:0007669"/>
    <property type="project" value="UniProtKB-KW"/>
</dbReference>
<dbReference type="CDD" id="cd16913">
    <property type="entry name" value="YkuD_like"/>
    <property type="match status" value="1"/>
</dbReference>
<feature type="domain" description="L,D-TPase catalytic" evidence="10">
    <location>
        <begin position="61"/>
        <end position="194"/>
    </location>
</feature>
<dbReference type="OrthoDB" id="9809748at2"/>
<dbReference type="InterPro" id="IPR038063">
    <property type="entry name" value="Transpep_catalytic_dom"/>
</dbReference>
<name>A0A098LD69_9BACT</name>
<dbReference type="InterPro" id="IPR005490">
    <property type="entry name" value="LD_TPept_cat_dom"/>
</dbReference>
<dbReference type="GO" id="GO:0004222">
    <property type="term" value="F:metalloendopeptidase activity"/>
    <property type="evidence" value="ECO:0007669"/>
    <property type="project" value="InterPro"/>
</dbReference>
<dbReference type="RefSeq" id="WP_045460787.1">
    <property type="nucleotide sequence ID" value="NZ_BBLT01000002.1"/>
</dbReference>
<comment type="similarity">
    <text evidence="2">Belongs to the YkuD family.</text>
</comment>
<evidence type="ECO:0000313" key="12">
    <source>
        <dbReference type="Proteomes" id="UP000030185"/>
    </source>
</evidence>
<dbReference type="GO" id="GO:0008360">
    <property type="term" value="P:regulation of cell shape"/>
    <property type="evidence" value="ECO:0007669"/>
    <property type="project" value="UniProtKB-UniRule"/>
</dbReference>
<dbReference type="GO" id="GO:0004180">
    <property type="term" value="F:carboxypeptidase activity"/>
    <property type="evidence" value="ECO:0007669"/>
    <property type="project" value="UniProtKB-ARBA"/>
</dbReference>
<accession>A0A098LD69</accession>
<keyword evidence="6 8" id="KW-0573">Peptidoglycan synthesis</keyword>
<dbReference type="InterPro" id="IPR012314">
    <property type="entry name" value="Pept_M12B_GON-ADAMTSs"/>
</dbReference>
<evidence type="ECO:0000256" key="5">
    <source>
        <dbReference type="ARBA" id="ARBA00022960"/>
    </source>
</evidence>
<dbReference type="Pfam" id="PF03734">
    <property type="entry name" value="YkuD"/>
    <property type="match status" value="1"/>
</dbReference>
<evidence type="ECO:0000256" key="3">
    <source>
        <dbReference type="ARBA" id="ARBA00022679"/>
    </source>
</evidence>
<protein>
    <submittedName>
        <fullName evidence="11">Uncharacterized protein</fullName>
    </submittedName>
</protein>
<sequence>MKSFNFFLLPAFFFITSFISLNDFLSEQKKFERVRTAYKEKGTFIEEQLKKSNIRIGELQILITVYKEEQELEIYVKNRSDKSYKKLLTYKICESSGVLGPKRRKGDYQVPEGFYYIDRFNPASSFYLSLGINYPNKSDRIKSSAKDLGGDIFIHGECVTIGCMPMTNDKIKEIYLYAIQARQNGQNQIPVNIYPFRMTDENFKKYESKYKDDKALIGFWTNLKTGYDKFFKDKLTMKVTVLENGDYRFN</sequence>
<dbReference type="PANTHER" id="PTHR36699:SF1">
    <property type="entry name" value="L,D-TRANSPEPTIDASE YAFK-RELATED"/>
    <property type="match status" value="1"/>
</dbReference>
<keyword evidence="5 8" id="KW-0133">Cell shape</keyword>
<keyword evidence="3" id="KW-0808">Transferase</keyword>
<evidence type="ECO:0000256" key="1">
    <source>
        <dbReference type="ARBA" id="ARBA00004752"/>
    </source>
</evidence>
<gene>
    <name evidence="11" type="ORF">MYP_1587</name>
</gene>